<dbReference type="Proteomes" id="UP001619911">
    <property type="component" value="Unassembled WGS sequence"/>
</dbReference>
<dbReference type="EMBL" id="JAUIYO010000030">
    <property type="protein sequence ID" value="MFK2827254.1"/>
    <property type="molecule type" value="Genomic_DNA"/>
</dbReference>
<dbReference type="Pfam" id="PF01973">
    <property type="entry name" value="MptE-like"/>
    <property type="match status" value="1"/>
</dbReference>
<evidence type="ECO:0000259" key="1">
    <source>
        <dbReference type="Pfam" id="PF01973"/>
    </source>
</evidence>
<dbReference type="InterPro" id="IPR002826">
    <property type="entry name" value="MptE-like"/>
</dbReference>
<dbReference type="PANTHER" id="PTHR41786:SF1">
    <property type="entry name" value="6-HYDROXYMETHYLPTERIN DIPHOSPHOKINASE MPTE-LIKE DOMAIN-CONTAINING PROTEIN"/>
    <property type="match status" value="1"/>
</dbReference>
<proteinExistence type="predicted"/>
<evidence type="ECO:0000313" key="3">
    <source>
        <dbReference type="Proteomes" id="UP001619911"/>
    </source>
</evidence>
<sequence length="521" mass="59911">YKKMNKDSILVIIEPNLSFFQHALHHKYLDLFKNKNVILFSDDIERINDFVRGIFSHYALLGLAKNINFYQTDYYRRYDMEVTKHALQVIREVVRNVILSVGNSIEDGLDGLKNNLENLKWLQKSKDAAQLKNKCKDKPAIIVSAGPSLNKNIKELKRIKDKAVIIAVDTIVSKLLIEDIIPDFVCSVERGKETYEYFYKDKNIHKDVTLVGPPLLDPRIFAEFQGDIMLPMRNGVAEYNWLQRLLGLENDSFIEMGSSCAHVAFGLAMHLGASPIILAGQDLAYGSKVGESHAAGTIYDHEVQDEEALSLFQDYEIEGYYGDIVRTTYIWGFFKLWFEAQISNHQLFVINATEGGAKINSTLQKSLKETIDTYCLKEIHSVKEIVKNTSTYDISIEEMKKSFNEELDYFNTFKEKCIKQLEVIQRIKITHSSSIKKLAKVIEELQTTNIIMNEILGHDLLRHNLQSIVVKTLWDINSIEQVINVKNLIKNKEVQIKMLIPTIVCIEQIEDYIKEALENYI</sequence>
<dbReference type="RefSeq" id="WP_404319345.1">
    <property type="nucleotide sequence ID" value="NZ_JAUIYO010000030.1"/>
</dbReference>
<accession>A0ABW8IEZ8</accession>
<name>A0ABW8IEZ8_9BACI</name>
<comment type="caution">
    <text evidence="2">The sequence shown here is derived from an EMBL/GenBank/DDBJ whole genome shotgun (WGS) entry which is preliminary data.</text>
</comment>
<feature type="non-terminal residue" evidence="2">
    <location>
        <position position="1"/>
    </location>
</feature>
<organism evidence="2 3">
    <name type="scientific">Bacillus lumedeiriae</name>
    <dbReference type="NCBI Taxonomy" id="3058829"/>
    <lineage>
        <taxon>Bacteria</taxon>
        <taxon>Bacillati</taxon>
        <taxon>Bacillota</taxon>
        <taxon>Bacilli</taxon>
        <taxon>Bacillales</taxon>
        <taxon>Bacillaceae</taxon>
        <taxon>Bacillus</taxon>
    </lineage>
</organism>
<keyword evidence="3" id="KW-1185">Reference proteome</keyword>
<evidence type="ECO:0000313" key="2">
    <source>
        <dbReference type="EMBL" id="MFK2827254.1"/>
    </source>
</evidence>
<protein>
    <submittedName>
        <fullName evidence="2">DUF115 domain-containing protein</fullName>
    </submittedName>
</protein>
<reference evidence="2 3" key="1">
    <citation type="submission" date="2023-07" db="EMBL/GenBank/DDBJ databases">
        <title>Bacillus lucianemedeirus sp. nov, a new species isolated from an immunobiological production facility.</title>
        <authorList>
            <person name="Costa L.V."/>
            <person name="Miranda R.V.S.L."/>
            <person name="Brandao M.L.L."/>
            <person name="Reis C.M.F."/>
            <person name="Frazao A.M."/>
            <person name="Cruz F.V."/>
            <person name="Baio P.V.P."/>
            <person name="Veras J.F.C."/>
            <person name="Ramos J.N."/>
            <person name="Vieira V."/>
        </authorList>
    </citation>
    <scope>NUCLEOTIDE SEQUENCE [LARGE SCALE GENOMIC DNA]</scope>
    <source>
        <strain evidence="2 3">B190/17</strain>
    </source>
</reference>
<feature type="domain" description="6-hydroxymethylpterin diphosphokinase MptE-like" evidence="1">
    <location>
        <begin position="113"/>
        <end position="286"/>
    </location>
</feature>
<dbReference type="PANTHER" id="PTHR41786">
    <property type="entry name" value="MOTILITY ACCESSORY FACTOR MAF"/>
    <property type="match status" value="1"/>
</dbReference>
<gene>
    <name evidence="2" type="ORF">QYG89_16680</name>
</gene>